<keyword evidence="2" id="KW-0560">Oxidoreductase</keyword>
<protein>
    <recommendedName>
        <fullName evidence="6">Short-subunit dehydrogenase</fullName>
    </recommendedName>
</protein>
<comment type="caution">
    <text evidence="4">The sequence shown here is derived from an EMBL/GenBank/DDBJ whole genome shotgun (WGS) entry which is preliminary data.</text>
</comment>
<evidence type="ECO:0000256" key="3">
    <source>
        <dbReference type="RuleBase" id="RU000363"/>
    </source>
</evidence>
<evidence type="ECO:0000256" key="1">
    <source>
        <dbReference type="ARBA" id="ARBA00006484"/>
    </source>
</evidence>
<reference evidence="4 5" key="1">
    <citation type="journal article" date="2013" name="Stand. Genomic Sci.">
        <title>Genomic Encyclopedia of Type Strains, Phase I: The one thousand microbial genomes (KMG-I) project.</title>
        <authorList>
            <person name="Kyrpides N.C."/>
            <person name="Woyke T."/>
            <person name="Eisen J.A."/>
            <person name="Garrity G."/>
            <person name="Lilburn T.G."/>
            <person name="Beck B.J."/>
            <person name="Whitman W.B."/>
            <person name="Hugenholtz P."/>
            <person name="Klenk H.P."/>
        </authorList>
    </citation>
    <scope>NUCLEOTIDE SEQUENCE [LARGE SCALE GENOMIC DNA]</scope>
    <source>
        <strain evidence="4 5">DSM 45044</strain>
    </source>
</reference>
<dbReference type="InterPro" id="IPR036291">
    <property type="entry name" value="NAD(P)-bd_dom_sf"/>
</dbReference>
<dbReference type="Gene3D" id="3.40.50.720">
    <property type="entry name" value="NAD(P)-binding Rossmann-like Domain"/>
    <property type="match status" value="1"/>
</dbReference>
<name>A0A562V1B1_9ACTN</name>
<dbReference type="PANTHER" id="PTHR42901:SF1">
    <property type="entry name" value="ALCOHOL DEHYDROGENASE"/>
    <property type="match status" value="1"/>
</dbReference>
<dbReference type="SUPFAM" id="SSF51735">
    <property type="entry name" value="NAD(P)-binding Rossmann-fold domains"/>
    <property type="match status" value="1"/>
</dbReference>
<sequence>MTTALITGGTAGLGAAFARHLAAEGHDLVLVARDLSRLERVAAMLSERHAVRVRPLAADLSTDEGCEAAAEAAAEVDVLVNNAGISLGKGFPSAGLEGEERLLDLNVRAVLRLTHAAFPEMARRGGGTIVNVSSVAGFGATMPGSTYNATKAWVTSFSESIGLSGRGQGVRVMALCPGFVRTEFHASAEIPTDDIPQWMWLDADAVVEAGMRDLRLGKLISVPSVRYKLIVSAIRHMPLGMLGRITSRMAAISARGQIR</sequence>
<dbReference type="InterPro" id="IPR002347">
    <property type="entry name" value="SDR_fam"/>
</dbReference>
<dbReference type="Proteomes" id="UP000321617">
    <property type="component" value="Unassembled WGS sequence"/>
</dbReference>
<evidence type="ECO:0000256" key="2">
    <source>
        <dbReference type="ARBA" id="ARBA00023002"/>
    </source>
</evidence>
<dbReference type="PANTHER" id="PTHR42901">
    <property type="entry name" value="ALCOHOL DEHYDROGENASE"/>
    <property type="match status" value="1"/>
</dbReference>
<evidence type="ECO:0000313" key="4">
    <source>
        <dbReference type="EMBL" id="TWJ11613.1"/>
    </source>
</evidence>
<organism evidence="4 5">
    <name type="scientific">Stackebrandtia albiflava</name>
    <dbReference type="NCBI Taxonomy" id="406432"/>
    <lineage>
        <taxon>Bacteria</taxon>
        <taxon>Bacillati</taxon>
        <taxon>Actinomycetota</taxon>
        <taxon>Actinomycetes</taxon>
        <taxon>Glycomycetales</taxon>
        <taxon>Glycomycetaceae</taxon>
        <taxon>Stackebrandtia</taxon>
    </lineage>
</organism>
<dbReference type="OrthoDB" id="9797538at2"/>
<dbReference type="GO" id="GO:0016491">
    <property type="term" value="F:oxidoreductase activity"/>
    <property type="evidence" value="ECO:0007669"/>
    <property type="project" value="UniProtKB-KW"/>
</dbReference>
<dbReference type="EMBL" id="VLLL01000006">
    <property type="protein sequence ID" value="TWJ11613.1"/>
    <property type="molecule type" value="Genomic_DNA"/>
</dbReference>
<dbReference type="RefSeq" id="WP_147137967.1">
    <property type="nucleotide sequence ID" value="NZ_BAABIJ010000002.1"/>
</dbReference>
<dbReference type="CDD" id="cd05233">
    <property type="entry name" value="SDR_c"/>
    <property type="match status" value="1"/>
</dbReference>
<comment type="similarity">
    <text evidence="1 3">Belongs to the short-chain dehydrogenases/reductases (SDR) family.</text>
</comment>
<dbReference type="AlphaFoldDB" id="A0A562V1B1"/>
<evidence type="ECO:0000313" key="5">
    <source>
        <dbReference type="Proteomes" id="UP000321617"/>
    </source>
</evidence>
<dbReference type="PRINTS" id="PR00081">
    <property type="entry name" value="GDHRDH"/>
</dbReference>
<evidence type="ECO:0008006" key="6">
    <source>
        <dbReference type="Google" id="ProtNLM"/>
    </source>
</evidence>
<gene>
    <name evidence="4" type="ORF">LX16_2339</name>
</gene>
<dbReference type="PIRSF" id="PIRSF000126">
    <property type="entry name" value="11-beta-HSD1"/>
    <property type="match status" value="1"/>
</dbReference>
<proteinExistence type="inferred from homology"/>
<dbReference type="Pfam" id="PF00106">
    <property type="entry name" value="adh_short"/>
    <property type="match status" value="1"/>
</dbReference>
<accession>A0A562V1B1</accession>
<keyword evidence="5" id="KW-1185">Reference proteome</keyword>
<dbReference type="PRINTS" id="PR00080">
    <property type="entry name" value="SDRFAMILY"/>
</dbReference>